<accession>A0ACB7YQU9</accession>
<sequence length="229" mass="25978">MNDFLKLSVLCVLDQTWLHFFFSYELLIQRQQQTHDRQPKQFQDLVRRLDEVLYRNAASKEEYMSLETLETRLHVLIERSPISNRNQQHPQLINSASPIATMIPTPRMTHSGNLMVTSAVDASMVASSGGTGIARATSRSQPVVEQPEGPTVAAIATMVESAGLDFSFDFIVRENRFSSLAPDLLAVILASGFEYLDYIFVAMSPDFELQVVVIGTDEHEERHYDWLRN</sequence>
<proteinExistence type="predicted"/>
<evidence type="ECO:0000313" key="2">
    <source>
        <dbReference type="Proteomes" id="UP000828048"/>
    </source>
</evidence>
<reference evidence="1 2" key="1">
    <citation type="journal article" date="2021" name="Hortic Res">
        <title>High-quality reference genome and annotation aids understanding of berry development for evergreen blueberry (Vaccinium darrowii).</title>
        <authorList>
            <person name="Yu J."/>
            <person name="Hulse-Kemp A.M."/>
            <person name="Babiker E."/>
            <person name="Staton M."/>
        </authorList>
    </citation>
    <scope>NUCLEOTIDE SEQUENCE [LARGE SCALE GENOMIC DNA]</scope>
    <source>
        <strain evidence="2">cv. NJ 8807/NJ 8810</strain>
        <tissue evidence="1">Young leaf</tissue>
    </source>
</reference>
<gene>
    <name evidence="1" type="ORF">Vadar_022392</name>
</gene>
<comment type="caution">
    <text evidence="1">The sequence shown here is derived from an EMBL/GenBank/DDBJ whole genome shotgun (WGS) entry which is preliminary data.</text>
</comment>
<dbReference type="EMBL" id="CM037161">
    <property type="protein sequence ID" value="KAH7855210.1"/>
    <property type="molecule type" value="Genomic_DNA"/>
</dbReference>
<protein>
    <submittedName>
        <fullName evidence="1">Uncharacterized protein</fullName>
    </submittedName>
</protein>
<name>A0ACB7YQU9_9ERIC</name>
<dbReference type="Proteomes" id="UP000828048">
    <property type="component" value="Chromosome 11"/>
</dbReference>
<keyword evidence="2" id="KW-1185">Reference proteome</keyword>
<evidence type="ECO:0000313" key="1">
    <source>
        <dbReference type="EMBL" id="KAH7855210.1"/>
    </source>
</evidence>
<organism evidence="1 2">
    <name type="scientific">Vaccinium darrowii</name>
    <dbReference type="NCBI Taxonomy" id="229202"/>
    <lineage>
        <taxon>Eukaryota</taxon>
        <taxon>Viridiplantae</taxon>
        <taxon>Streptophyta</taxon>
        <taxon>Embryophyta</taxon>
        <taxon>Tracheophyta</taxon>
        <taxon>Spermatophyta</taxon>
        <taxon>Magnoliopsida</taxon>
        <taxon>eudicotyledons</taxon>
        <taxon>Gunneridae</taxon>
        <taxon>Pentapetalae</taxon>
        <taxon>asterids</taxon>
        <taxon>Ericales</taxon>
        <taxon>Ericaceae</taxon>
        <taxon>Vaccinioideae</taxon>
        <taxon>Vaccinieae</taxon>
        <taxon>Vaccinium</taxon>
    </lineage>
</organism>